<dbReference type="InterPro" id="IPR014729">
    <property type="entry name" value="Rossmann-like_a/b/a_fold"/>
</dbReference>
<sequence>MTIHTGAPVVVGVDGSASALHAVEAAAAEAALRRRPLKIVHGYAWPPNGVPFSPSLAASADATLRRASAEILAEAARHAAKVAPDLPGDPLTVIGSPARALLQLSEEAALLVLGARGTGGFAGMTLGSVAAHTALHALCPVMVIRGAAGNGPVVVGVDGSPGSMAACEFAADEADRRGAELVALHAWTPGQASELDYGLPLSYETWHGADEHERLLAEAVAGLAERHPGLRIRRQVREGMARQLLTDWSQDAQLVVVGSRGHGGFAGLLLGSVSQHLTYRAACPVAVVRRVPVAA</sequence>
<dbReference type="InterPro" id="IPR006015">
    <property type="entry name" value="Universal_stress_UspA"/>
</dbReference>
<feature type="domain" description="UspA" evidence="2">
    <location>
        <begin position="9"/>
        <end position="145"/>
    </location>
</feature>
<name>A0ABY8W5A8_9ACTN</name>
<evidence type="ECO:0000256" key="1">
    <source>
        <dbReference type="ARBA" id="ARBA00008791"/>
    </source>
</evidence>
<evidence type="ECO:0000313" key="3">
    <source>
        <dbReference type="EMBL" id="WIM92873.1"/>
    </source>
</evidence>
<protein>
    <submittedName>
        <fullName evidence="3">Universal stress protein</fullName>
    </submittedName>
</protein>
<feature type="domain" description="UspA" evidence="2">
    <location>
        <begin position="152"/>
        <end position="289"/>
    </location>
</feature>
<proteinExistence type="inferred from homology"/>
<organism evidence="3 4">
    <name type="scientific">Actinoplanes oblitus</name>
    <dbReference type="NCBI Taxonomy" id="3040509"/>
    <lineage>
        <taxon>Bacteria</taxon>
        <taxon>Bacillati</taxon>
        <taxon>Actinomycetota</taxon>
        <taxon>Actinomycetes</taxon>
        <taxon>Micromonosporales</taxon>
        <taxon>Micromonosporaceae</taxon>
        <taxon>Actinoplanes</taxon>
    </lineage>
</organism>
<dbReference type="PANTHER" id="PTHR31964:SF113">
    <property type="entry name" value="USPA DOMAIN-CONTAINING PROTEIN"/>
    <property type="match status" value="1"/>
</dbReference>
<dbReference type="PANTHER" id="PTHR31964">
    <property type="entry name" value="ADENINE NUCLEOTIDE ALPHA HYDROLASES-LIKE SUPERFAMILY PROTEIN"/>
    <property type="match status" value="1"/>
</dbReference>
<dbReference type="InterPro" id="IPR006016">
    <property type="entry name" value="UspA"/>
</dbReference>
<keyword evidence="4" id="KW-1185">Reference proteome</keyword>
<dbReference type="Pfam" id="PF00582">
    <property type="entry name" value="Usp"/>
    <property type="match status" value="2"/>
</dbReference>
<gene>
    <name evidence="3" type="ORF">ACTOB_004831</name>
</gene>
<dbReference type="Proteomes" id="UP001240150">
    <property type="component" value="Chromosome"/>
</dbReference>
<dbReference type="Gene3D" id="3.40.50.620">
    <property type="entry name" value="HUPs"/>
    <property type="match status" value="2"/>
</dbReference>
<reference evidence="3 4" key="1">
    <citation type="submission" date="2023-06" db="EMBL/GenBank/DDBJ databases">
        <authorList>
            <person name="Yushchuk O."/>
            <person name="Binda E."/>
            <person name="Ruckert-Reed C."/>
            <person name="Fedorenko V."/>
            <person name="Kalinowski J."/>
            <person name="Marinelli F."/>
        </authorList>
    </citation>
    <scope>NUCLEOTIDE SEQUENCE [LARGE SCALE GENOMIC DNA]</scope>
    <source>
        <strain evidence="3 4">NRRL 3884</strain>
    </source>
</reference>
<dbReference type="EMBL" id="CP126980">
    <property type="protein sequence ID" value="WIM92873.1"/>
    <property type="molecule type" value="Genomic_DNA"/>
</dbReference>
<evidence type="ECO:0000259" key="2">
    <source>
        <dbReference type="Pfam" id="PF00582"/>
    </source>
</evidence>
<dbReference type="RefSeq" id="WP_284914080.1">
    <property type="nucleotide sequence ID" value="NZ_CP126980.1"/>
</dbReference>
<comment type="similarity">
    <text evidence="1">Belongs to the universal stress protein A family.</text>
</comment>
<dbReference type="SUPFAM" id="SSF52402">
    <property type="entry name" value="Adenine nucleotide alpha hydrolases-like"/>
    <property type="match status" value="2"/>
</dbReference>
<dbReference type="PRINTS" id="PR01438">
    <property type="entry name" value="UNVRSLSTRESS"/>
</dbReference>
<evidence type="ECO:0000313" key="4">
    <source>
        <dbReference type="Proteomes" id="UP001240150"/>
    </source>
</evidence>
<accession>A0ABY8W5A8</accession>